<evidence type="ECO:0000256" key="4">
    <source>
        <dbReference type="ARBA" id="ARBA00022490"/>
    </source>
</evidence>
<evidence type="ECO:0000256" key="6">
    <source>
        <dbReference type="ARBA" id="ARBA00034687"/>
    </source>
</evidence>
<evidence type="ECO:0000313" key="9">
    <source>
        <dbReference type="Proteomes" id="UP000784294"/>
    </source>
</evidence>
<dbReference type="InterPro" id="IPR027777">
    <property type="entry name" value="DCTN6"/>
</dbReference>
<proteinExistence type="inferred from homology"/>
<feature type="signal peptide" evidence="7">
    <location>
        <begin position="1"/>
        <end position="21"/>
    </location>
</feature>
<dbReference type="AlphaFoldDB" id="A0A3S5CQI3"/>
<dbReference type="Proteomes" id="UP000784294">
    <property type="component" value="Unassembled WGS sequence"/>
</dbReference>
<keyword evidence="5" id="KW-0206">Cytoskeleton</keyword>
<name>A0A3S5CQI3_9PLAT</name>
<evidence type="ECO:0000256" key="3">
    <source>
        <dbReference type="ARBA" id="ARBA00016573"/>
    </source>
</evidence>
<organism evidence="8 9">
    <name type="scientific">Protopolystoma xenopodis</name>
    <dbReference type="NCBI Taxonomy" id="117903"/>
    <lineage>
        <taxon>Eukaryota</taxon>
        <taxon>Metazoa</taxon>
        <taxon>Spiralia</taxon>
        <taxon>Lophotrochozoa</taxon>
        <taxon>Platyhelminthes</taxon>
        <taxon>Monogenea</taxon>
        <taxon>Polyopisthocotylea</taxon>
        <taxon>Polystomatidea</taxon>
        <taxon>Polystomatidae</taxon>
        <taxon>Protopolystoma</taxon>
    </lineage>
</organism>
<protein>
    <recommendedName>
        <fullName evidence="3">Dynactin subunit 6</fullName>
    </recommendedName>
</protein>
<dbReference type="SUPFAM" id="SSF51161">
    <property type="entry name" value="Trimeric LpxA-like enzymes"/>
    <property type="match status" value="1"/>
</dbReference>
<feature type="chain" id="PRO_5018608307" description="Dynactin subunit 6" evidence="7">
    <location>
        <begin position="22"/>
        <end position="126"/>
    </location>
</feature>
<evidence type="ECO:0000256" key="5">
    <source>
        <dbReference type="ARBA" id="ARBA00023212"/>
    </source>
</evidence>
<dbReference type="GO" id="GO:0005869">
    <property type="term" value="C:dynactin complex"/>
    <property type="evidence" value="ECO:0007669"/>
    <property type="project" value="InterPro"/>
</dbReference>
<dbReference type="InterPro" id="IPR011004">
    <property type="entry name" value="Trimer_LpxA-like_sf"/>
</dbReference>
<evidence type="ECO:0000256" key="1">
    <source>
        <dbReference type="ARBA" id="ARBA00004245"/>
    </source>
</evidence>
<evidence type="ECO:0000256" key="7">
    <source>
        <dbReference type="SAM" id="SignalP"/>
    </source>
</evidence>
<dbReference type="EMBL" id="CAAALY010263116">
    <property type="protein sequence ID" value="VEL39961.1"/>
    <property type="molecule type" value="Genomic_DNA"/>
</dbReference>
<sequence>MIFSLLFTGIHFLQISAVCHSLQVGDSNVFESKSFTGPQTIVSNGCTIGAMCSVTAAEQLPENTVVYGEEGMRRISCERPPVQTLQLEFLTRLLPNYHHLIRVTKPQNLNPIDGAASSQPGRISPS</sequence>
<dbReference type="GO" id="GO:0007052">
    <property type="term" value="P:mitotic spindle organization"/>
    <property type="evidence" value="ECO:0007669"/>
    <property type="project" value="TreeGrafter"/>
</dbReference>
<dbReference type="GO" id="GO:0070840">
    <property type="term" value="F:dynein complex binding"/>
    <property type="evidence" value="ECO:0007669"/>
    <property type="project" value="TreeGrafter"/>
</dbReference>
<comment type="similarity">
    <text evidence="2">Belongs to the dynactin subunits 5/6 family. Dynactin subunit 6 subfamily.</text>
</comment>
<keyword evidence="4" id="KW-0963">Cytoplasm</keyword>
<comment type="function">
    <text evidence="6">Part of the dynactin complex that activates the molecular motor dynein for ultra-processive transport along microtubules.</text>
</comment>
<keyword evidence="9" id="KW-1185">Reference proteome</keyword>
<dbReference type="PANTHER" id="PTHR13072:SF0">
    <property type="entry name" value="DYNACTIN SUBUNIT 6"/>
    <property type="match status" value="1"/>
</dbReference>
<reference evidence="8" key="1">
    <citation type="submission" date="2018-11" db="EMBL/GenBank/DDBJ databases">
        <authorList>
            <consortium name="Pathogen Informatics"/>
        </authorList>
    </citation>
    <scope>NUCLEOTIDE SEQUENCE</scope>
</reference>
<dbReference type="Gene3D" id="2.160.10.10">
    <property type="entry name" value="Hexapeptide repeat proteins"/>
    <property type="match status" value="1"/>
</dbReference>
<dbReference type="PANTHER" id="PTHR13072">
    <property type="entry name" value="DYNACTIN 6"/>
    <property type="match status" value="1"/>
</dbReference>
<comment type="caution">
    <text evidence="8">The sequence shown here is derived from an EMBL/GenBank/DDBJ whole genome shotgun (WGS) entry which is preliminary data.</text>
</comment>
<evidence type="ECO:0000313" key="8">
    <source>
        <dbReference type="EMBL" id="VEL39961.1"/>
    </source>
</evidence>
<gene>
    <name evidence="8" type="ORF">PXEA_LOCUS33401</name>
</gene>
<dbReference type="OrthoDB" id="2355at2759"/>
<accession>A0A3S5CQI3</accession>
<comment type="subcellular location">
    <subcellularLocation>
        <location evidence="1">Cytoplasm</location>
        <location evidence="1">Cytoskeleton</location>
    </subcellularLocation>
</comment>
<evidence type="ECO:0000256" key="2">
    <source>
        <dbReference type="ARBA" id="ARBA00007719"/>
    </source>
</evidence>
<keyword evidence="7" id="KW-0732">Signal</keyword>